<accession>A0ACD5U652</accession>
<name>A0ACD5U652_AVESA</name>
<dbReference type="Proteomes" id="UP001732700">
    <property type="component" value="Chromosome 1D"/>
</dbReference>
<protein>
    <submittedName>
        <fullName evidence="1">Uncharacterized protein</fullName>
    </submittedName>
</protein>
<proteinExistence type="predicted"/>
<evidence type="ECO:0000313" key="2">
    <source>
        <dbReference type="Proteomes" id="UP001732700"/>
    </source>
</evidence>
<organism evidence="1 2">
    <name type="scientific">Avena sativa</name>
    <name type="common">Oat</name>
    <dbReference type="NCBI Taxonomy" id="4498"/>
    <lineage>
        <taxon>Eukaryota</taxon>
        <taxon>Viridiplantae</taxon>
        <taxon>Streptophyta</taxon>
        <taxon>Embryophyta</taxon>
        <taxon>Tracheophyta</taxon>
        <taxon>Spermatophyta</taxon>
        <taxon>Magnoliopsida</taxon>
        <taxon>Liliopsida</taxon>
        <taxon>Poales</taxon>
        <taxon>Poaceae</taxon>
        <taxon>BOP clade</taxon>
        <taxon>Pooideae</taxon>
        <taxon>Poodae</taxon>
        <taxon>Poeae</taxon>
        <taxon>Poeae Chloroplast Group 1 (Aveneae type)</taxon>
        <taxon>Aveninae</taxon>
        <taxon>Avena</taxon>
    </lineage>
</organism>
<reference evidence="1" key="2">
    <citation type="submission" date="2025-09" db="UniProtKB">
        <authorList>
            <consortium name="EnsemblPlants"/>
        </authorList>
    </citation>
    <scope>IDENTIFICATION</scope>
</reference>
<keyword evidence="2" id="KW-1185">Reference proteome</keyword>
<dbReference type="EnsemblPlants" id="AVESA.00010b.r2.1DG0191440.1">
    <property type="protein sequence ID" value="AVESA.00010b.r2.1DG0191440.1.CDS"/>
    <property type="gene ID" value="AVESA.00010b.r2.1DG0191440"/>
</dbReference>
<reference evidence="1" key="1">
    <citation type="submission" date="2021-05" db="EMBL/GenBank/DDBJ databases">
        <authorList>
            <person name="Scholz U."/>
            <person name="Mascher M."/>
            <person name="Fiebig A."/>
        </authorList>
    </citation>
    <scope>NUCLEOTIDE SEQUENCE [LARGE SCALE GENOMIC DNA]</scope>
</reference>
<evidence type="ECO:0000313" key="1">
    <source>
        <dbReference type="EnsemblPlants" id="AVESA.00010b.r2.1DG0191440.1.CDS"/>
    </source>
</evidence>
<sequence>MAKGRHFFLLLVLCLFAESRFAAATTNPQDAAALISLRKKWSNVPSSWSKKSNDPCGDKWDGVICNGNSRVTSLNLFGMDMRGTLSDDIGSLTELTVLDLSSNKNLGGPLTPAIGKLIQLIHLVLIGCSLSGNIPSELGNLAQLEFFALNSNKLTGSIPPSLGKLSKVKWLDLADNQLTGRLPNSRENGAGLDQLLNAEHFHLNQNFLEGSVPEYMFNSSMQLKHILLDRNNFSGSIPASIGVIPTLEVLRLNNNLFTGQFPAMKNLTKLHVLMLSNNQLRGPMPNLTELGSLENVDLSNNSFTPSGVPSWFTDLQKLMTLTMQSVGISGKLPQELFSLPSLQHVVLSDNQLDGTLDMGNNISKDLDLVDIRNNKITSVTVYSTLNYANLKLEGNPLCIDSLLSDTTPCTNTLTELPTTRPSTNIQCANPFLETIVFRSPSFGDVKKYLPELHSNLSSTLGNCTPNHLGDLVPYTDDVYLKVEIMACPVNQKRFNYSQVLNCFNLTLQTYKPPENFGPYFVHSHPYPFHDKVSRAVLIGVVTGSVLLVVGLTLIGVYAVRQRKRARKLVTLTDPFASWGSTTEDIGEAPKLKSARCFALEELKMSTNDFREINAIGAGGYGTVYRGKLMDGQLIAIKRSKQGSMQGGLEFKTEIELLSRVHHKNLVGLVGFCFEKGERMLVYEFISNGTLSESLYGIKGVQLDWITRLKIALDSAGGLAYLHDHANPPIIHRDVKSTNILLDAKMTAKVADFGLSLLVSDSEEGELCTNVKGTLGYLDPEYYMTQQLTAKSDVYSFGVVLLQLVVAKPPIYEKKYIVREVKTALDMEDSMYCGLKDVMDPVLLKLGGLQGFPRFLQMALQCVEEVGPDRPSMNNIVREIEMIMQDHGMTPGSMSPSSLFSVDSTAKKFAPRYPYTNASTSSTAFEMDSRAFEYSGGFPSSRGSLQNNRNT</sequence>